<comment type="catalytic activity">
    <reaction evidence="21">
        <text>resolvin E1 + NAD(+) = 18-oxo-resolvin E1 + NADH + H(+)</text>
        <dbReference type="Rhea" id="RHEA:49244"/>
        <dbReference type="ChEBI" id="CHEBI:15378"/>
        <dbReference type="ChEBI" id="CHEBI:57540"/>
        <dbReference type="ChEBI" id="CHEBI:57945"/>
        <dbReference type="ChEBI" id="CHEBI:91000"/>
        <dbReference type="ChEBI" id="CHEBI:91001"/>
    </reaction>
    <physiologicalReaction direction="left-to-right" evidence="21">
        <dbReference type="Rhea" id="RHEA:49245"/>
    </physiologicalReaction>
</comment>
<comment type="catalytic activity">
    <reaction evidence="20">
        <text>(15S)-hydroxy-(5Z,8Z,11Z,13E)-eicosatetraenoate + NAD(+) = 15-oxo-(5Z,8Z,11Z,13E)-eicosatetraenoate + NADH + H(+)</text>
        <dbReference type="Rhea" id="RHEA:23260"/>
        <dbReference type="ChEBI" id="CHEBI:15378"/>
        <dbReference type="ChEBI" id="CHEBI:57409"/>
        <dbReference type="ChEBI" id="CHEBI:57410"/>
        <dbReference type="ChEBI" id="CHEBI:57540"/>
        <dbReference type="ChEBI" id="CHEBI:57945"/>
        <dbReference type="EC" id="1.1.1.232"/>
    </reaction>
    <physiologicalReaction direction="left-to-right" evidence="20">
        <dbReference type="Rhea" id="RHEA:23261"/>
    </physiologicalReaction>
</comment>
<evidence type="ECO:0000256" key="9">
    <source>
        <dbReference type="ARBA" id="ARBA00047325"/>
    </source>
</evidence>
<comment type="function">
    <text evidence="8">Catalyzes the NAD-dependent dehydrogenation (oxidation) of a broad array of hydroxylated polyunsaturated fatty acids (mainly eicosanoids and docosanoids, including prostaglandins, lipoxins and resolvins), yielding their corresponding keto (oxo) metabolites. Decreases the levels of the pro-proliferative prostaglandins such as prostaglandin E2 (whose activity is increased in cancer because of an increase in the expression of cyclooxygenase 2) and generates oxo-fatty acid products that can profoundly influence cell function by abrogating pro-inflammatory cytokine expression. Converts resolvins E1, D1 and D2 to their oxo products, which represents a mode of resolvin inactivation. Resolvin E1 plays important roles during the resolution phase of acute inflammation, while resolvins D1 and D2 have a unique role in obesity-induced adipose inflammation.</text>
</comment>
<dbReference type="PANTHER" id="PTHR44229:SF4">
    <property type="entry name" value="15-HYDROXYPROSTAGLANDIN DEHYDROGENASE [NAD(+)]"/>
    <property type="match status" value="1"/>
</dbReference>
<evidence type="ECO:0000256" key="7">
    <source>
        <dbReference type="ARBA" id="ARBA00042026"/>
    </source>
</evidence>
<dbReference type="PANTHER" id="PTHR44229">
    <property type="entry name" value="15-HYDROXYPROSTAGLANDIN DEHYDROGENASE [NAD(+)]"/>
    <property type="match status" value="1"/>
</dbReference>
<evidence type="ECO:0000256" key="6">
    <source>
        <dbReference type="ARBA" id="ARBA00041812"/>
    </source>
</evidence>
<dbReference type="GO" id="GO:0005737">
    <property type="term" value="C:cytoplasm"/>
    <property type="evidence" value="ECO:0007669"/>
    <property type="project" value="TreeGrafter"/>
</dbReference>
<reference evidence="22" key="1">
    <citation type="submission" date="2017-10" db="EMBL/GenBank/DDBJ databases">
        <title>Transcriptome Assembly of Sugarcane Aphid Adults.</title>
        <authorList>
            <person name="Scully E.D."/>
            <person name="Palmer N.A."/>
            <person name="Geib S.M."/>
            <person name="Sarath G."/>
            <person name="Sattler S.E."/>
        </authorList>
    </citation>
    <scope>NUCLEOTIDE SEQUENCE</scope>
    <source>
        <tissue evidence="22">Whole body</tissue>
    </source>
</reference>
<protein>
    <recommendedName>
        <fullName evidence="5">15-hydroxyprostaglandin dehydrogenase [NAD(+)]</fullName>
        <ecNumber evidence="3">1.1.1.141</ecNumber>
        <ecNumber evidence="4">1.1.1.232</ecNumber>
    </recommendedName>
    <alternativeName>
        <fullName evidence="7">Eicosanoid/docosanoid dehydrogenase [NAD(+)]</fullName>
    </alternativeName>
    <alternativeName>
        <fullName evidence="6">Prostaglandin dehydrogenase 1</fullName>
    </alternativeName>
</protein>
<organism evidence="22">
    <name type="scientific">Melanaphis sacchari</name>
    <dbReference type="NCBI Taxonomy" id="742174"/>
    <lineage>
        <taxon>Eukaryota</taxon>
        <taxon>Metazoa</taxon>
        <taxon>Ecdysozoa</taxon>
        <taxon>Arthropoda</taxon>
        <taxon>Hexapoda</taxon>
        <taxon>Insecta</taxon>
        <taxon>Pterygota</taxon>
        <taxon>Neoptera</taxon>
        <taxon>Paraneoptera</taxon>
        <taxon>Hemiptera</taxon>
        <taxon>Sternorrhyncha</taxon>
        <taxon>Aphidomorpha</taxon>
        <taxon>Aphidoidea</taxon>
        <taxon>Aphididae</taxon>
        <taxon>Aphidini</taxon>
        <taxon>Melanaphis</taxon>
    </lineage>
</organism>
<evidence type="ECO:0000256" key="19">
    <source>
        <dbReference type="ARBA" id="ARBA00048921"/>
    </source>
</evidence>
<comment type="catalytic activity">
    <reaction evidence="15">
        <text>resolvin D2 + NAD(+) = 7-oxoresolvin D2 + NADH + H(+)</text>
        <dbReference type="Rhea" id="RHEA:53584"/>
        <dbReference type="ChEBI" id="CHEBI:15378"/>
        <dbReference type="ChEBI" id="CHEBI:57540"/>
        <dbReference type="ChEBI" id="CHEBI:57945"/>
        <dbReference type="ChEBI" id="CHEBI:133367"/>
        <dbReference type="ChEBI" id="CHEBI:137497"/>
    </reaction>
    <physiologicalReaction direction="left-to-right" evidence="15">
        <dbReference type="Rhea" id="RHEA:53585"/>
    </physiologicalReaction>
</comment>
<comment type="catalytic activity">
    <reaction evidence="13">
        <text>(11R)-hydroxy-(5Z,8Z,12E,14Z)-eicosatetraenoate + NAD(+) = 11-oxo-(5Z,8Z,12E,14Z)-eicosatetraenoate + NADH + H(+)</text>
        <dbReference type="Rhea" id="RHEA:48640"/>
        <dbReference type="ChEBI" id="CHEBI:15378"/>
        <dbReference type="ChEBI" id="CHEBI:57540"/>
        <dbReference type="ChEBI" id="CHEBI:57945"/>
        <dbReference type="ChEBI" id="CHEBI:78836"/>
        <dbReference type="ChEBI" id="CHEBI:90697"/>
    </reaction>
    <physiologicalReaction direction="left-to-right" evidence="13">
        <dbReference type="Rhea" id="RHEA:48641"/>
    </physiologicalReaction>
</comment>
<evidence type="ECO:0000256" key="17">
    <source>
        <dbReference type="ARBA" id="ARBA00048611"/>
    </source>
</evidence>
<evidence type="ECO:0000256" key="14">
    <source>
        <dbReference type="ARBA" id="ARBA00048170"/>
    </source>
</evidence>
<dbReference type="GO" id="GO:0047034">
    <property type="term" value="F:15-hydroxyicosatetraenoate dehydrogenase activity"/>
    <property type="evidence" value="ECO:0007669"/>
    <property type="project" value="UniProtKB-EC"/>
</dbReference>
<evidence type="ECO:0000256" key="1">
    <source>
        <dbReference type="ARBA" id="ARBA00006484"/>
    </source>
</evidence>
<evidence type="ECO:0000256" key="4">
    <source>
        <dbReference type="ARBA" id="ARBA00039060"/>
    </source>
</evidence>
<evidence type="ECO:0000256" key="16">
    <source>
        <dbReference type="ARBA" id="ARBA00048535"/>
    </source>
</evidence>
<dbReference type="EC" id="1.1.1.141" evidence="3"/>
<sequence length="213" mass="22953">MLVLKNQVALITSATSTIGKAYAKHLLQNGVKVALCDIDFETCQSSANEFANVFGDECVLALGYSVADQGKLESAFISCIHHFGRLDIVVNNTAEMWFDDQDEISTHYGGVVNGTLLAIKYMGAPYGGKGGTMVQTTNSRLATSAVVEYTKAIGAVPSSMHLNIRTMALNPRSVSDNVGKALIYILKQGITGQYWIVENEETPRLAVTADIIN</sequence>
<dbReference type="InterPro" id="IPR002347">
    <property type="entry name" value="SDR_fam"/>
</dbReference>
<accession>A0A2H8TD22</accession>
<evidence type="ECO:0000256" key="8">
    <source>
        <dbReference type="ARBA" id="ARBA00045705"/>
    </source>
</evidence>
<comment type="catalytic activity">
    <reaction evidence="12">
        <text>15-oxo-(5S,6R)-dihydroxy-(7E,9E,11Z)-eicosatrienoate + NADH + H(+) = (5S,6R,15S)-trihydroxy-(7E,9E,11Z)-eicosatrienoate + NAD(+)</text>
        <dbReference type="Rhea" id="RHEA:41596"/>
        <dbReference type="ChEBI" id="CHEBI:15378"/>
        <dbReference type="ChEBI" id="CHEBI:57540"/>
        <dbReference type="ChEBI" id="CHEBI:57945"/>
        <dbReference type="ChEBI" id="CHEBI:78325"/>
        <dbReference type="ChEBI" id="CHEBI:78329"/>
    </reaction>
    <physiologicalReaction direction="left-to-right" evidence="12">
        <dbReference type="Rhea" id="RHEA:41597"/>
    </physiologicalReaction>
</comment>
<comment type="catalytic activity">
    <reaction evidence="16">
        <text>lipoxin A4 + NAD(+) = 15-oxo-(5S,6R)-dihydroxy-(7E,9E,11Z,13E)-eicosatetraenoate + NADH + H(+)</text>
        <dbReference type="Rhea" id="RHEA:41572"/>
        <dbReference type="ChEBI" id="CHEBI:15378"/>
        <dbReference type="ChEBI" id="CHEBI:57540"/>
        <dbReference type="ChEBI" id="CHEBI:57945"/>
        <dbReference type="ChEBI" id="CHEBI:67026"/>
        <dbReference type="ChEBI" id="CHEBI:78311"/>
    </reaction>
    <physiologicalReaction direction="left-to-right" evidence="16">
        <dbReference type="Rhea" id="RHEA:41573"/>
    </physiologicalReaction>
</comment>
<evidence type="ECO:0000256" key="11">
    <source>
        <dbReference type="ARBA" id="ARBA00048008"/>
    </source>
</evidence>
<comment type="catalytic activity">
    <reaction evidence="14">
        <text>resolvin D1 + NAD(+) = 17-oxoresolvin D1 + NADH + H(+)</text>
        <dbReference type="Rhea" id="RHEA:50128"/>
        <dbReference type="ChEBI" id="CHEBI:15378"/>
        <dbReference type="ChEBI" id="CHEBI:57540"/>
        <dbReference type="ChEBI" id="CHEBI:57945"/>
        <dbReference type="ChEBI" id="CHEBI:132079"/>
        <dbReference type="ChEBI" id="CHEBI:132081"/>
    </reaction>
    <physiologicalReaction direction="left-to-right" evidence="14">
        <dbReference type="Rhea" id="RHEA:50129"/>
    </physiologicalReaction>
</comment>
<evidence type="ECO:0000256" key="13">
    <source>
        <dbReference type="ARBA" id="ARBA00048144"/>
    </source>
</evidence>
<evidence type="ECO:0000256" key="10">
    <source>
        <dbReference type="ARBA" id="ARBA00047672"/>
    </source>
</evidence>
<dbReference type="Pfam" id="PF00106">
    <property type="entry name" value="adh_short"/>
    <property type="match status" value="1"/>
</dbReference>
<comment type="catalytic activity">
    <reaction evidence="18">
        <text>prostaglandin E2 + NAD(+) = 15-oxoprostaglandin E2 + NADH + H(+)</text>
        <dbReference type="Rhea" id="RHEA:11876"/>
        <dbReference type="ChEBI" id="CHEBI:15378"/>
        <dbReference type="ChEBI" id="CHEBI:57400"/>
        <dbReference type="ChEBI" id="CHEBI:57540"/>
        <dbReference type="ChEBI" id="CHEBI:57945"/>
        <dbReference type="ChEBI" id="CHEBI:606564"/>
        <dbReference type="EC" id="1.1.1.141"/>
    </reaction>
    <physiologicalReaction direction="left-to-right" evidence="18">
        <dbReference type="Rhea" id="RHEA:11877"/>
    </physiologicalReaction>
</comment>
<comment type="similarity">
    <text evidence="1">Belongs to the short-chain dehydrogenases/reductases (SDR) family.</text>
</comment>
<evidence type="ECO:0000256" key="18">
    <source>
        <dbReference type="ARBA" id="ARBA00048739"/>
    </source>
</evidence>
<proteinExistence type="inferred from homology"/>
<dbReference type="PRINTS" id="PR00081">
    <property type="entry name" value="GDHRDH"/>
</dbReference>
<keyword evidence="2" id="KW-0560">Oxidoreductase</keyword>
<comment type="catalytic activity">
    <reaction evidence="17">
        <text>prostaglandin A1 + NAD(+) = 15-oxo-prostaglandin A1 + NADH + H(+)</text>
        <dbReference type="Rhea" id="RHEA:41263"/>
        <dbReference type="ChEBI" id="CHEBI:15378"/>
        <dbReference type="ChEBI" id="CHEBI:57398"/>
        <dbReference type="ChEBI" id="CHEBI:57540"/>
        <dbReference type="ChEBI" id="CHEBI:57945"/>
        <dbReference type="ChEBI" id="CHEBI:85072"/>
    </reaction>
    <physiologicalReaction direction="left-to-right" evidence="17">
        <dbReference type="Rhea" id="RHEA:41264"/>
    </physiologicalReaction>
</comment>
<dbReference type="EMBL" id="GFXV01000202">
    <property type="protein sequence ID" value="MBW12007.1"/>
    <property type="molecule type" value="Transcribed_RNA"/>
</dbReference>
<evidence type="ECO:0000256" key="3">
    <source>
        <dbReference type="ARBA" id="ARBA00038968"/>
    </source>
</evidence>
<evidence type="ECO:0000256" key="21">
    <source>
        <dbReference type="ARBA" id="ARBA00049188"/>
    </source>
</evidence>
<gene>
    <name evidence="22" type="primary">HPGD_5</name>
</gene>
<dbReference type="OrthoDB" id="417891at2759"/>
<evidence type="ECO:0000313" key="22">
    <source>
        <dbReference type="EMBL" id="MBW12007.1"/>
    </source>
</evidence>
<comment type="catalytic activity">
    <reaction evidence="10">
        <text>resolvin D1 + NAD(+) = 8-oxoresolvin D1 + NADH + H(+)</text>
        <dbReference type="Rhea" id="RHEA:50124"/>
        <dbReference type="ChEBI" id="CHEBI:15378"/>
        <dbReference type="ChEBI" id="CHEBI:57540"/>
        <dbReference type="ChEBI" id="CHEBI:57945"/>
        <dbReference type="ChEBI" id="CHEBI:132079"/>
        <dbReference type="ChEBI" id="CHEBI:132080"/>
    </reaction>
    <physiologicalReaction direction="left-to-right" evidence="10">
        <dbReference type="Rhea" id="RHEA:50125"/>
    </physiologicalReaction>
</comment>
<evidence type="ECO:0000256" key="12">
    <source>
        <dbReference type="ARBA" id="ARBA00048140"/>
    </source>
</evidence>
<comment type="catalytic activity">
    <reaction evidence="19">
        <text>resolvin D2 + NAD(+) = 16-oxoresolvin D2 + NADH + H(+)</text>
        <dbReference type="Rhea" id="RHEA:53588"/>
        <dbReference type="ChEBI" id="CHEBI:15378"/>
        <dbReference type="ChEBI" id="CHEBI:57540"/>
        <dbReference type="ChEBI" id="CHEBI:57945"/>
        <dbReference type="ChEBI" id="CHEBI:133367"/>
        <dbReference type="ChEBI" id="CHEBI:137498"/>
    </reaction>
    <physiologicalReaction direction="left-to-right" evidence="19">
        <dbReference type="Rhea" id="RHEA:53589"/>
    </physiologicalReaction>
</comment>
<dbReference type="InterPro" id="IPR036291">
    <property type="entry name" value="NAD(P)-bd_dom_sf"/>
</dbReference>
<evidence type="ECO:0000256" key="2">
    <source>
        <dbReference type="ARBA" id="ARBA00023002"/>
    </source>
</evidence>
<dbReference type="GO" id="GO:0016404">
    <property type="term" value="F:15-hydroxyprostaglandin dehydrogenase (NAD+) activity"/>
    <property type="evidence" value="ECO:0007669"/>
    <property type="project" value="UniProtKB-EC"/>
</dbReference>
<dbReference type="EC" id="1.1.1.232" evidence="4"/>
<dbReference type="AlphaFoldDB" id="A0A2H8TD22"/>
<evidence type="ECO:0000256" key="20">
    <source>
        <dbReference type="ARBA" id="ARBA00049151"/>
    </source>
</evidence>
<name>A0A2H8TD22_9HEMI</name>
<evidence type="ECO:0000256" key="15">
    <source>
        <dbReference type="ARBA" id="ARBA00048393"/>
    </source>
</evidence>
<comment type="catalytic activity">
    <reaction evidence="9">
        <text>prostaglandin E1 + NAD(+) = 15-oxoprostaglandin E1 + NADH + H(+)</text>
        <dbReference type="Rhea" id="RHEA:16477"/>
        <dbReference type="ChEBI" id="CHEBI:15378"/>
        <dbReference type="ChEBI" id="CHEBI:57397"/>
        <dbReference type="ChEBI" id="CHEBI:57401"/>
        <dbReference type="ChEBI" id="CHEBI:57540"/>
        <dbReference type="ChEBI" id="CHEBI:57945"/>
    </reaction>
    <physiologicalReaction direction="left-to-right" evidence="9">
        <dbReference type="Rhea" id="RHEA:16478"/>
    </physiologicalReaction>
</comment>
<dbReference type="Gene3D" id="3.40.50.720">
    <property type="entry name" value="NAD(P)-binding Rossmann-like Domain"/>
    <property type="match status" value="1"/>
</dbReference>
<comment type="catalytic activity">
    <reaction evidence="11">
        <text>14-hydroxy-(4Z,7Z,10Z,12E,16Z,19Z)-docosahexaenoate + NAD(+) = 14-oxo-(4Z,7Z,10Z,12E,16Z,19Z)-docosahexaenoate + NADH + H(+)</text>
        <dbReference type="Rhea" id="RHEA:48952"/>
        <dbReference type="ChEBI" id="CHEBI:15378"/>
        <dbReference type="ChEBI" id="CHEBI:57540"/>
        <dbReference type="ChEBI" id="CHEBI:57945"/>
        <dbReference type="ChEBI" id="CHEBI:90866"/>
        <dbReference type="ChEBI" id="CHEBI:90867"/>
    </reaction>
    <physiologicalReaction direction="left-to-right" evidence="11">
        <dbReference type="Rhea" id="RHEA:48953"/>
    </physiologicalReaction>
</comment>
<dbReference type="SUPFAM" id="SSF51735">
    <property type="entry name" value="NAD(P)-binding Rossmann-fold domains"/>
    <property type="match status" value="1"/>
</dbReference>
<evidence type="ECO:0000256" key="5">
    <source>
        <dbReference type="ARBA" id="ARBA00040276"/>
    </source>
</evidence>